<evidence type="ECO:0000313" key="1">
    <source>
        <dbReference type="EMBL" id="TFK61833.1"/>
    </source>
</evidence>
<protein>
    <submittedName>
        <fullName evidence="1">Uncharacterized protein</fullName>
    </submittedName>
</protein>
<dbReference type="EMBL" id="ML208625">
    <property type="protein sequence ID" value="TFK61833.1"/>
    <property type="molecule type" value="Genomic_DNA"/>
</dbReference>
<accession>A0ACD3A7K3</accession>
<name>A0ACD3A7K3_9AGAR</name>
<sequence>MATSALPYELGQLIFEHAARLDRKSIPSLMTEPFLYSIIIRHNRGRTLPPPNYSPPPERLASYAHHVRHLLAVFHVDEDVLRDHLRLCTGLTTVSLWCHSLPSDILDLLSGLSLRTLAVDIQGIFERESPYDFKHIVFQEVTHLELLGEDFTSEELSGLHDLPHLTHLAFNDIDDPNVVESVLESCPDIRVVVLYGNVSGLPFQLLDNDRVASFDYPFDGYIKDWIDFAESRKCIWDLAEEELVEKVKTKELKAAIST</sequence>
<proteinExistence type="predicted"/>
<dbReference type="Proteomes" id="UP000308600">
    <property type="component" value="Unassembled WGS sequence"/>
</dbReference>
<keyword evidence="2" id="KW-1185">Reference proteome</keyword>
<organism evidence="1 2">
    <name type="scientific">Pluteus cervinus</name>
    <dbReference type="NCBI Taxonomy" id="181527"/>
    <lineage>
        <taxon>Eukaryota</taxon>
        <taxon>Fungi</taxon>
        <taxon>Dikarya</taxon>
        <taxon>Basidiomycota</taxon>
        <taxon>Agaricomycotina</taxon>
        <taxon>Agaricomycetes</taxon>
        <taxon>Agaricomycetidae</taxon>
        <taxon>Agaricales</taxon>
        <taxon>Pluteineae</taxon>
        <taxon>Pluteaceae</taxon>
        <taxon>Pluteus</taxon>
    </lineage>
</organism>
<reference evidence="1 2" key="1">
    <citation type="journal article" date="2019" name="Nat. Ecol. Evol.">
        <title>Megaphylogeny resolves global patterns of mushroom evolution.</title>
        <authorList>
            <person name="Varga T."/>
            <person name="Krizsan K."/>
            <person name="Foldi C."/>
            <person name="Dima B."/>
            <person name="Sanchez-Garcia M."/>
            <person name="Sanchez-Ramirez S."/>
            <person name="Szollosi G.J."/>
            <person name="Szarkandi J.G."/>
            <person name="Papp V."/>
            <person name="Albert L."/>
            <person name="Andreopoulos W."/>
            <person name="Angelini C."/>
            <person name="Antonin V."/>
            <person name="Barry K.W."/>
            <person name="Bougher N.L."/>
            <person name="Buchanan P."/>
            <person name="Buyck B."/>
            <person name="Bense V."/>
            <person name="Catcheside P."/>
            <person name="Chovatia M."/>
            <person name="Cooper J."/>
            <person name="Damon W."/>
            <person name="Desjardin D."/>
            <person name="Finy P."/>
            <person name="Geml J."/>
            <person name="Haridas S."/>
            <person name="Hughes K."/>
            <person name="Justo A."/>
            <person name="Karasinski D."/>
            <person name="Kautmanova I."/>
            <person name="Kiss B."/>
            <person name="Kocsube S."/>
            <person name="Kotiranta H."/>
            <person name="LaButti K.M."/>
            <person name="Lechner B.E."/>
            <person name="Liimatainen K."/>
            <person name="Lipzen A."/>
            <person name="Lukacs Z."/>
            <person name="Mihaltcheva S."/>
            <person name="Morgado L.N."/>
            <person name="Niskanen T."/>
            <person name="Noordeloos M.E."/>
            <person name="Ohm R.A."/>
            <person name="Ortiz-Santana B."/>
            <person name="Ovrebo C."/>
            <person name="Racz N."/>
            <person name="Riley R."/>
            <person name="Savchenko A."/>
            <person name="Shiryaev A."/>
            <person name="Soop K."/>
            <person name="Spirin V."/>
            <person name="Szebenyi C."/>
            <person name="Tomsovsky M."/>
            <person name="Tulloss R.E."/>
            <person name="Uehling J."/>
            <person name="Grigoriev I.V."/>
            <person name="Vagvolgyi C."/>
            <person name="Papp T."/>
            <person name="Martin F.M."/>
            <person name="Miettinen O."/>
            <person name="Hibbett D.S."/>
            <person name="Nagy L.G."/>
        </authorList>
    </citation>
    <scope>NUCLEOTIDE SEQUENCE [LARGE SCALE GENOMIC DNA]</scope>
    <source>
        <strain evidence="1 2">NL-1719</strain>
    </source>
</reference>
<gene>
    <name evidence="1" type="ORF">BDN72DRAFT_423333</name>
</gene>
<evidence type="ECO:0000313" key="2">
    <source>
        <dbReference type="Proteomes" id="UP000308600"/>
    </source>
</evidence>